<dbReference type="OrthoDB" id="10328283at2759"/>
<organism evidence="2 3">
    <name type="scientific">Trema orientale</name>
    <name type="common">Charcoal tree</name>
    <name type="synonym">Celtis orientalis</name>
    <dbReference type="NCBI Taxonomy" id="63057"/>
    <lineage>
        <taxon>Eukaryota</taxon>
        <taxon>Viridiplantae</taxon>
        <taxon>Streptophyta</taxon>
        <taxon>Embryophyta</taxon>
        <taxon>Tracheophyta</taxon>
        <taxon>Spermatophyta</taxon>
        <taxon>Magnoliopsida</taxon>
        <taxon>eudicotyledons</taxon>
        <taxon>Gunneridae</taxon>
        <taxon>Pentapetalae</taxon>
        <taxon>rosids</taxon>
        <taxon>fabids</taxon>
        <taxon>Rosales</taxon>
        <taxon>Cannabaceae</taxon>
        <taxon>Trema</taxon>
    </lineage>
</organism>
<feature type="region of interest" description="Disordered" evidence="1">
    <location>
        <begin position="60"/>
        <end position="83"/>
    </location>
</feature>
<sequence length="83" mass="8949">MLSIIVNRLVCAAPWSKNEDGDDANGTESFRYASAAACMEGHHNQYYFGADGVDYSYCSPEASMDGDGDDDDDDSSYDYAPAA</sequence>
<dbReference type="InParanoid" id="A0A2P5ENZ2"/>
<evidence type="ECO:0000313" key="2">
    <source>
        <dbReference type="EMBL" id="PON87288.1"/>
    </source>
</evidence>
<feature type="compositionally biased region" description="Acidic residues" evidence="1">
    <location>
        <begin position="64"/>
        <end position="76"/>
    </location>
</feature>
<proteinExistence type="predicted"/>
<dbReference type="Proteomes" id="UP000237000">
    <property type="component" value="Unassembled WGS sequence"/>
</dbReference>
<evidence type="ECO:0000256" key="1">
    <source>
        <dbReference type="SAM" id="MobiDB-lite"/>
    </source>
</evidence>
<accession>A0A2P5ENZ2</accession>
<keyword evidence="3" id="KW-1185">Reference proteome</keyword>
<gene>
    <name evidence="2" type="ORF">TorRG33x02_169240</name>
</gene>
<dbReference type="PANTHER" id="PTHR37077">
    <property type="match status" value="1"/>
</dbReference>
<dbReference type="EMBL" id="JXTC01000119">
    <property type="protein sequence ID" value="PON87288.1"/>
    <property type="molecule type" value="Genomic_DNA"/>
</dbReference>
<reference evidence="3" key="1">
    <citation type="submission" date="2016-06" db="EMBL/GenBank/DDBJ databases">
        <title>Parallel loss of symbiosis genes in relatives of nitrogen-fixing non-legume Parasponia.</title>
        <authorList>
            <person name="Van Velzen R."/>
            <person name="Holmer R."/>
            <person name="Bu F."/>
            <person name="Rutten L."/>
            <person name="Van Zeijl A."/>
            <person name="Liu W."/>
            <person name="Santuari L."/>
            <person name="Cao Q."/>
            <person name="Sharma T."/>
            <person name="Shen D."/>
            <person name="Roswanjaya Y."/>
            <person name="Wardhani T."/>
            <person name="Kalhor M.S."/>
            <person name="Jansen J."/>
            <person name="Van den Hoogen J."/>
            <person name="Gungor B."/>
            <person name="Hartog M."/>
            <person name="Hontelez J."/>
            <person name="Verver J."/>
            <person name="Yang W.-C."/>
            <person name="Schijlen E."/>
            <person name="Repin R."/>
            <person name="Schilthuizen M."/>
            <person name="Schranz E."/>
            <person name="Heidstra R."/>
            <person name="Miyata K."/>
            <person name="Fedorova E."/>
            <person name="Kohlen W."/>
            <person name="Bisseling T."/>
            <person name="Smit S."/>
            <person name="Geurts R."/>
        </authorList>
    </citation>
    <scope>NUCLEOTIDE SEQUENCE [LARGE SCALE GENOMIC DNA]</scope>
    <source>
        <strain evidence="3">cv. RG33-2</strain>
    </source>
</reference>
<evidence type="ECO:0000313" key="3">
    <source>
        <dbReference type="Proteomes" id="UP000237000"/>
    </source>
</evidence>
<protein>
    <submittedName>
        <fullName evidence="2">Uncharacterized protein</fullName>
    </submittedName>
</protein>
<comment type="caution">
    <text evidence="2">The sequence shown here is derived from an EMBL/GenBank/DDBJ whole genome shotgun (WGS) entry which is preliminary data.</text>
</comment>
<dbReference type="AlphaFoldDB" id="A0A2P5ENZ2"/>
<name>A0A2P5ENZ2_TREOI</name>
<dbReference type="PANTHER" id="PTHR37077:SF1">
    <property type="match status" value="1"/>
</dbReference>